<evidence type="ECO:0000259" key="5">
    <source>
        <dbReference type="PROSITE" id="PS50977"/>
    </source>
</evidence>
<evidence type="ECO:0000256" key="3">
    <source>
        <dbReference type="ARBA" id="ARBA00023163"/>
    </source>
</evidence>
<feature type="domain" description="HTH tetR-type" evidence="5">
    <location>
        <begin position="13"/>
        <end position="73"/>
    </location>
</feature>
<keyword evidence="2 4" id="KW-0238">DNA-binding</keyword>
<evidence type="ECO:0000256" key="2">
    <source>
        <dbReference type="ARBA" id="ARBA00023125"/>
    </source>
</evidence>
<dbReference type="PRINTS" id="PR00455">
    <property type="entry name" value="HTHTETR"/>
</dbReference>
<protein>
    <submittedName>
        <fullName evidence="6">TetR/AcrR family transcriptional regulator</fullName>
    </submittedName>
</protein>
<evidence type="ECO:0000313" key="7">
    <source>
        <dbReference type="Proteomes" id="UP001595699"/>
    </source>
</evidence>
<gene>
    <name evidence="6" type="ORF">ACFOUW_38055</name>
</gene>
<evidence type="ECO:0000256" key="1">
    <source>
        <dbReference type="ARBA" id="ARBA00023015"/>
    </source>
</evidence>
<dbReference type="Pfam" id="PF00440">
    <property type="entry name" value="TetR_N"/>
    <property type="match status" value="1"/>
</dbReference>
<dbReference type="Gene3D" id="1.10.10.60">
    <property type="entry name" value="Homeodomain-like"/>
    <property type="match status" value="1"/>
</dbReference>
<evidence type="ECO:0000313" key="6">
    <source>
        <dbReference type="EMBL" id="MFC3766684.1"/>
    </source>
</evidence>
<dbReference type="PROSITE" id="PS50977">
    <property type="entry name" value="HTH_TETR_2"/>
    <property type="match status" value="1"/>
</dbReference>
<dbReference type="Pfam" id="PF16859">
    <property type="entry name" value="TetR_C_11"/>
    <property type="match status" value="1"/>
</dbReference>
<keyword evidence="3" id="KW-0804">Transcription</keyword>
<dbReference type="EMBL" id="JBHRZH010000056">
    <property type="protein sequence ID" value="MFC3766684.1"/>
    <property type="molecule type" value="Genomic_DNA"/>
</dbReference>
<accession>A0ABV7YP91</accession>
<reference evidence="7" key="1">
    <citation type="journal article" date="2019" name="Int. J. Syst. Evol. Microbiol.">
        <title>The Global Catalogue of Microorganisms (GCM) 10K type strain sequencing project: providing services to taxonomists for standard genome sequencing and annotation.</title>
        <authorList>
            <consortium name="The Broad Institute Genomics Platform"/>
            <consortium name="The Broad Institute Genome Sequencing Center for Infectious Disease"/>
            <person name="Wu L."/>
            <person name="Ma J."/>
        </authorList>
    </citation>
    <scope>NUCLEOTIDE SEQUENCE [LARGE SCALE GENOMIC DNA]</scope>
    <source>
        <strain evidence="7">CGMCC 4.7241</strain>
    </source>
</reference>
<keyword evidence="7" id="KW-1185">Reference proteome</keyword>
<sequence length="196" mass="21512">MPERSPDPARRSERSRTAILSATRKLSAELGYQAMSIEAIAAAAGVGKQTIYRWWPSKGVLMLDMWGEQVQLQGEFPDTGDVAADLKVQIRGLVELANDPELGPSLRSLIGAAQHEPALLEELLTSIVRPRIEACKRRLRKAQEDGQINRGVDLDIAVDLLYGGFYHRLVLPVTRLDDAFVNGIVDEALRGIGATL</sequence>
<evidence type="ECO:0000256" key="4">
    <source>
        <dbReference type="PROSITE-ProRule" id="PRU00335"/>
    </source>
</evidence>
<comment type="caution">
    <text evidence="6">The sequence shown here is derived from an EMBL/GenBank/DDBJ whole genome shotgun (WGS) entry which is preliminary data.</text>
</comment>
<dbReference type="InterPro" id="IPR009057">
    <property type="entry name" value="Homeodomain-like_sf"/>
</dbReference>
<dbReference type="InterPro" id="IPR011075">
    <property type="entry name" value="TetR_C"/>
</dbReference>
<feature type="DNA-binding region" description="H-T-H motif" evidence="4">
    <location>
        <begin position="36"/>
        <end position="55"/>
    </location>
</feature>
<dbReference type="InterPro" id="IPR036271">
    <property type="entry name" value="Tet_transcr_reg_TetR-rel_C_sf"/>
</dbReference>
<dbReference type="Proteomes" id="UP001595699">
    <property type="component" value="Unassembled WGS sequence"/>
</dbReference>
<organism evidence="6 7">
    <name type="scientific">Tenggerimyces flavus</name>
    <dbReference type="NCBI Taxonomy" id="1708749"/>
    <lineage>
        <taxon>Bacteria</taxon>
        <taxon>Bacillati</taxon>
        <taxon>Actinomycetota</taxon>
        <taxon>Actinomycetes</taxon>
        <taxon>Propionibacteriales</taxon>
        <taxon>Nocardioidaceae</taxon>
        <taxon>Tenggerimyces</taxon>
    </lineage>
</organism>
<dbReference type="PANTHER" id="PTHR30055:SF148">
    <property type="entry name" value="TETR-FAMILY TRANSCRIPTIONAL REGULATOR"/>
    <property type="match status" value="1"/>
</dbReference>
<dbReference type="InterPro" id="IPR001647">
    <property type="entry name" value="HTH_TetR"/>
</dbReference>
<dbReference type="SUPFAM" id="SSF48498">
    <property type="entry name" value="Tetracyclin repressor-like, C-terminal domain"/>
    <property type="match status" value="1"/>
</dbReference>
<dbReference type="RefSeq" id="WP_205118288.1">
    <property type="nucleotide sequence ID" value="NZ_JAFBCM010000001.1"/>
</dbReference>
<keyword evidence="1" id="KW-0805">Transcription regulation</keyword>
<dbReference type="SUPFAM" id="SSF46689">
    <property type="entry name" value="Homeodomain-like"/>
    <property type="match status" value="1"/>
</dbReference>
<proteinExistence type="predicted"/>
<dbReference type="PANTHER" id="PTHR30055">
    <property type="entry name" value="HTH-TYPE TRANSCRIPTIONAL REGULATOR RUTR"/>
    <property type="match status" value="1"/>
</dbReference>
<dbReference type="Gene3D" id="1.10.357.10">
    <property type="entry name" value="Tetracycline Repressor, domain 2"/>
    <property type="match status" value="1"/>
</dbReference>
<dbReference type="InterPro" id="IPR050109">
    <property type="entry name" value="HTH-type_TetR-like_transc_reg"/>
</dbReference>
<name>A0ABV7YP91_9ACTN</name>